<dbReference type="PANTHER" id="PTHR46082">
    <property type="entry name" value="ATP/GTP-BINDING PROTEIN-RELATED"/>
    <property type="match status" value="1"/>
</dbReference>
<dbReference type="Pfam" id="PF01048">
    <property type="entry name" value="PNP_UDP_1"/>
    <property type="match status" value="1"/>
</dbReference>
<dbReference type="InterPro" id="IPR056002">
    <property type="entry name" value="DUF7580"/>
</dbReference>
<accession>A0AAD4CR74</accession>
<dbReference type="GO" id="GO:0003824">
    <property type="term" value="F:catalytic activity"/>
    <property type="evidence" value="ECO:0007669"/>
    <property type="project" value="InterPro"/>
</dbReference>
<keyword evidence="4" id="KW-1185">Reference proteome</keyword>
<protein>
    <recommendedName>
        <fullName evidence="5">Nucleoside phosphorylase domain-containing protein</fullName>
    </recommendedName>
</protein>
<dbReference type="PANTHER" id="PTHR46082:SF6">
    <property type="entry name" value="AAA+ ATPASE DOMAIN-CONTAINING PROTEIN-RELATED"/>
    <property type="match status" value="1"/>
</dbReference>
<dbReference type="InterPro" id="IPR053137">
    <property type="entry name" value="NLR-like"/>
</dbReference>
<dbReference type="Pfam" id="PF24476">
    <property type="entry name" value="DUF7580"/>
    <property type="match status" value="1"/>
</dbReference>
<proteinExistence type="predicted"/>
<evidence type="ECO:0000259" key="2">
    <source>
        <dbReference type="Pfam" id="PF24476"/>
    </source>
</evidence>
<dbReference type="SUPFAM" id="SSF53167">
    <property type="entry name" value="Purine and uridine phosphorylases"/>
    <property type="match status" value="1"/>
</dbReference>
<dbReference type="GO" id="GO:0009116">
    <property type="term" value="P:nucleoside metabolic process"/>
    <property type="evidence" value="ECO:0007669"/>
    <property type="project" value="InterPro"/>
</dbReference>
<dbReference type="Proteomes" id="UP001194746">
    <property type="component" value="Unassembled WGS sequence"/>
</dbReference>
<name>A0AAD4CR74_ASPNN</name>
<reference evidence="3" key="2">
    <citation type="submission" date="2020-02" db="EMBL/GenBank/DDBJ databases">
        <authorList>
            <person name="Gilchrist C.L.M."/>
            <person name="Chooi Y.-H."/>
        </authorList>
    </citation>
    <scope>NUCLEOTIDE SEQUENCE</scope>
    <source>
        <strain evidence="3">MST-FP2251</strain>
    </source>
</reference>
<reference evidence="3" key="1">
    <citation type="journal article" date="2019" name="Beilstein J. Org. Chem.">
        <title>Nanangenines: drimane sesquiterpenoids as the dominant metabolite cohort of a novel Australian fungus, Aspergillus nanangensis.</title>
        <authorList>
            <person name="Lacey H.J."/>
            <person name="Gilchrist C.L.M."/>
            <person name="Crombie A."/>
            <person name="Kalaitzis J.A."/>
            <person name="Vuong D."/>
            <person name="Rutledge P.J."/>
            <person name="Turner P."/>
            <person name="Pitt J.I."/>
            <person name="Lacey E."/>
            <person name="Chooi Y.H."/>
            <person name="Piggott A.M."/>
        </authorList>
    </citation>
    <scope>NUCLEOTIDE SEQUENCE</scope>
    <source>
        <strain evidence="3">MST-FP2251</strain>
    </source>
</reference>
<evidence type="ECO:0000259" key="1">
    <source>
        <dbReference type="Pfam" id="PF01048"/>
    </source>
</evidence>
<dbReference type="InterPro" id="IPR000845">
    <property type="entry name" value="Nucleoside_phosphorylase_d"/>
</dbReference>
<dbReference type="InterPro" id="IPR035994">
    <property type="entry name" value="Nucleoside_phosphorylase_sf"/>
</dbReference>
<gene>
    <name evidence="3" type="ORF">FE257_006164</name>
</gene>
<dbReference type="AlphaFoldDB" id="A0AAD4CR74"/>
<dbReference type="EMBL" id="VCAU01000028">
    <property type="protein sequence ID" value="KAF9890252.1"/>
    <property type="molecule type" value="Genomic_DNA"/>
</dbReference>
<feature type="domain" description="DUF7580" evidence="2">
    <location>
        <begin position="291"/>
        <end position="504"/>
    </location>
</feature>
<evidence type="ECO:0000313" key="3">
    <source>
        <dbReference type="EMBL" id="KAF9890252.1"/>
    </source>
</evidence>
<comment type="caution">
    <text evidence="3">The sequence shown here is derived from an EMBL/GenBank/DDBJ whole genome shotgun (WGS) entry which is preliminary data.</text>
</comment>
<feature type="domain" description="Nucleoside phosphorylase" evidence="1">
    <location>
        <begin position="606"/>
        <end position="747"/>
    </location>
</feature>
<evidence type="ECO:0008006" key="5">
    <source>
        <dbReference type="Google" id="ProtNLM"/>
    </source>
</evidence>
<sequence length="786" mass="88476">MRPSLDGSFLEQTQKPDLVDLISDVAPALSEALKNAPLMYRPLRNALLLLVAEIRTFEVRRGLIQSSLFRKSLEKVGLTVNEALQGHLLNAKCQQLIDGDSTKTSIRTTLIRSWWTTHVDNTRTNIERWEQSPYSRLGMLYELIGSSVDAELRIVEILSNDSRLISKLSKSVVDWNRRVDQLYGSEAMEYEGDDLGHQDQEPSIKATAFCGEARVRHLVRALHDALHHNWPCRFEDHDHTGRLGHCASAKFCLDPRWSSQELDPLRDGFFVLLVGPDIKQECRGYGKLRGQTLGEPLEVLQPGEKYKEQSLGDILDIVKPTYAAKRVLGVILLHSLLHLLEGPWINRSLSIDDISIFCRMDNEQPYPLFDKVFLSTSFKVDDDDDQDSIKTTRRSTYNVHPFPTILALGIVLTEIELGDDLSGLYRLPSFVKLRNRPFDLAQALLRECQKRFHETGLLRAVNFCIERTSFNKFAHKSHEDLFLNGEFVNTYYMKAVRPLEEDLVNGAQWTWDEVYLLRRANVSDEGICKIITTLASGSQNIPQQHWGSKRVKSKPGLSASERNSVALGSSSSTFLTRLPILFETSGCNSPQAESSSNPASRDDFDVAIICALPLEADAVLRLFEKRYDEGLYMSEREPNDPTCYSLGVMGGRNVVLPHPPGIGKSTAASVAAFCSMSFKNVKLALLVGVCGGIPFKHNGEEILLGDVVISRGVIQYDFGRQYSDGFIRKIDMESTLGKPSPRISSLLAKLQTRVHQESLQDKITGFLSELDHDYMYKLQAAYRSCM</sequence>
<evidence type="ECO:0000313" key="4">
    <source>
        <dbReference type="Proteomes" id="UP001194746"/>
    </source>
</evidence>
<dbReference type="Gene3D" id="3.40.50.1580">
    <property type="entry name" value="Nucleoside phosphorylase domain"/>
    <property type="match status" value="1"/>
</dbReference>
<organism evidence="3 4">
    <name type="scientific">Aspergillus nanangensis</name>
    <dbReference type="NCBI Taxonomy" id="2582783"/>
    <lineage>
        <taxon>Eukaryota</taxon>
        <taxon>Fungi</taxon>
        <taxon>Dikarya</taxon>
        <taxon>Ascomycota</taxon>
        <taxon>Pezizomycotina</taxon>
        <taxon>Eurotiomycetes</taxon>
        <taxon>Eurotiomycetidae</taxon>
        <taxon>Eurotiales</taxon>
        <taxon>Aspergillaceae</taxon>
        <taxon>Aspergillus</taxon>
        <taxon>Aspergillus subgen. Circumdati</taxon>
    </lineage>
</organism>